<dbReference type="InterPro" id="IPR004291">
    <property type="entry name" value="Transposase_IS66_central"/>
</dbReference>
<comment type="caution">
    <text evidence="2">The sequence shown here is derived from an EMBL/GenBank/DDBJ whole genome shotgun (WGS) entry which is preliminary data.</text>
</comment>
<evidence type="ECO:0000259" key="1">
    <source>
        <dbReference type="Pfam" id="PF03050"/>
    </source>
</evidence>
<reference evidence="2" key="1">
    <citation type="submission" date="2019-09" db="EMBL/GenBank/DDBJ databases">
        <title>Characterisation of the sponge microbiome using genome-centric metagenomics.</title>
        <authorList>
            <person name="Engelberts J.P."/>
            <person name="Robbins S.J."/>
            <person name="De Goeij J.M."/>
            <person name="Aranda M."/>
            <person name="Bell S.C."/>
            <person name="Webster N.S."/>
        </authorList>
    </citation>
    <scope>NUCLEOTIDE SEQUENCE</scope>
    <source>
        <strain evidence="2">SB0662_bin_9</strain>
    </source>
</reference>
<evidence type="ECO:0000313" key="2">
    <source>
        <dbReference type="EMBL" id="MYD91552.1"/>
    </source>
</evidence>
<sequence>MPSATPTCCATCRRLWRAPHGWAARLQRLLHEARRCARGFRMVTGGPVHARRRQALAETWEAILQPALDRYERLPPLHKGKRRGHNLALALRRHQEACLRFLTDPAIPFSNNRAEQALRMMRLQMKISGCFRTLEGARRFADMRSLIETDRKQARDLLTGLLPTALPP</sequence>
<dbReference type="InterPro" id="IPR052344">
    <property type="entry name" value="Transposase-related"/>
</dbReference>
<organism evidence="2">
    <name type="scientific">Caldilineaceae bacterium SB0662_bin_9</name>
    <dbReference type="NCBI Taxonomy" id="2605258"/>
    <lineage>
        <taxon>Bacteria</taxon>
        <taxon>Bacillati</taxon>
        <taxon>Chloroflexota</taxon>
        <taxon>Caldilineae</taxon>
        <taxon>Caldilineales</taxon>
        <taxon>Caldilineaceae</taxon>
    </lineage>
</organism>
<gene>
    <name evidence="2" type="ORF">F4Y08_14690</name>
</gene>
<dbReference type="EMBL" id="VXPY01000101">
    <property type="protein sequence ID" value="MYD91552.1"/>
    <property type="molecule type" value="Genomic_DNA"/>
</dbReference>
<dbReference type="PANTHER" id="PTHR33678:SF2">
    <property type="match status" value="1"/>
</dbReference>
<name>A0A6B1DY23_9CHLR</name>
<proteinExistence type="predicted"/>
<feature type="domain" description="Transposase IS66 central" evidence="1">
    <location>
        <begin position="22"/>
        <end position="138"/>
    </location>
</feature>
<protein>
    <submittedName>
        <fullName evidence="2">Transposase</fullName>
    </submittedName>
</protein>
<dbReference type="PANTHER" id="PTHR33678">
    <property type="entry name" value="BLL1576 PROTEIN"/>
    <property type="match status" value="1"/>
</dbReference>
<accession>A0A6B1DY23</accession>
<dbReference type="AlphaFoldDB" id="A0A6B1DY23"/>
<dbReference type="Pfam" id="PF03050">
    <property type="entry name" value="DDE_Tnp_IS66"/>
    <property type="match status" value="1"/>
</dbReference>